<dbReference type="Gene3D" id="2.60.120.200">
    <property type="match status" value="2"/>
</dbReference>
<dbReference type="RefSeq" id="WP_039366060.1">
    <property type="nucleotide sequence ID" value="NZ_JWTA01000004.1"/>
</dbReference>
<dbReference type="NCBIfam" id="TIGR04183">
    <property type="entry name" value="Por_Secre_tail"/>
    <property type="match status" value="1"/>
</dbReference>
<proteinExistence type="predicted"/>
<dbReference type="Proteomes" id="UP000031167">
    <property type="component" value="Unassembled WGS sequence"/>
</dbReference>
<dbReference type="InterPro" id="IPR011628">
    <property type="entry name" value="Cleaved_adhesin"/>
</dbReference>
<comment type="caution">
    <text evidence="4">The sequence shown here is derived from an EMBL/GenBank/DDBJ whole genome shotgun (WGS) entry which is preliminary data.</text>
</comment>
<organism evidence="4 5">
    <name type="scientific">Chryseobacterium taiwanense</name>
    <dbReference type="NCBI Taxonomy" id="363331"/>
    <lineage>
        <taxon>Bacteria</taxon>
        <taxon>Pseudomonadati</taxon>
        <taxon>Bacteroidota</taxon>
        <taxon>Flavobacteriia</taxon>
        <taxon>Flavobacteriales</taxon>
        <taxon>Weeksellaceae</taxon>
        <taxon>Chryseobacterium group</taxon>
        <taxon>Chryseobacterium</taxon>
    </lineage>
</organism>
<dbReference type="NCBIfam" id="NF038128">
    <property type="entry name" value="choice_anch_J"/>
    <property type="match status" value="2"/>
</dbReference>
<gene>
    <name evidence="4" type="ORF">RM51_05820</name>
</gene>
<dbReference type="STRING" id="363331.RM51_05820"/>
<name>A0A0B4ECA7_9FLAO</name>
<evidence type="ECO:0000313" key="5">
    <source>
        <dbReference type="Proteomes" id="UP000031167"/>
    </source>
</evidence>
<feature type="domain" description="Cleaved adhesin" evidence="3">
    <location>
        <begin position="61"/>
        <end position="131"/>
    </location>
</feature>
<dbReference type="OrthoDB" id="1273458at2"/>
<reference evidence="4 5" key="1">
    <citation type="submission" date="2014-12" db="EMBL/GenBank/DDBJ databases">
        <title>Genome sequencing of Chryseobacterium taiwanense TPW19.</title>
        <authorList>
            <person name="Tan P.W."/>
            <person name="Chan K.-G."/>
        </authorList>
    </citation>
    <scope>NUCLEOTIDE SEQUENCE [LARGE SCALE GENOMIC DNA]</scope>
    <source>
        <strain evidence="4 5">TPW19</strain>
    </source>
</reference>
<dbReference type="InterPro" id="IPR026444">
    <property type="entry name" value="Secre_tail"/>
</dbReference>
<protein>
    <recommendedName>
        <fullName evidence="3">Cleaved adhesin domain-containing protein</fullName>
    </recommendedName>
</protein>
<evidence type="ECO:0000256" key="1">
    <source>
        <dbReference type="ARBA" id="ARBA00022729"/>
    </source>
</evidence>
<feature type="chain" id="PRO_5002089611" description="Cleaved adhesin domain-containing protein" evidence="2">
    <location>
        <begin position="20"/>
        <end position="430"/>
    </location>
</feature>
<keyword evidence="5" id="KW-1185">Reference proteome</keyword>
<accession>A0A0B4ECA7</accession>
<keyword evidence="1 2" id="KW-0732">Signal</keyword>
<evidence type="ECO:0000256" key="2">
    <source>
        <dbReference type="SAM" id="SignalP"/>
    </source>
</evidence>
<dbReference type="Pfam" id="PF07675">
    <property type="entry name" value="Cleaved_Adhesin"/>
    <property type="match status" value="2"/>
</dbReference>
<evidence type="ECO:0000259" key="3">
    <source>
        <dbReference type="Pfam" id="PF07675"/>
    </source>
</evidence>
<feature type="signal peptide" evidence="2">
    <location>
        <begin position="1"/>
        <end position="19"/>
    </location>
</feature>
<dbReference type="AlphaFoldDB" id="A0A0B4ECA7"/>
<sequence>MKLKLLLGALALTAINVHAQVATINENFNSFATGSTSFPFNGWTSVLPGQLASPPAPMMVIYAETGDATNKYVSSYSGGNSDAPQYLVSPQIEAPTGNKTLTFKARKNSAGAPVILQVGLASSPTDMTTFVAVGAPVTLATATHQTISRVIPSSTSSYIVFKTVNATTGVPHTATDIDDVSYDVTPVGTINENFNSFTVGASAIPQNGWNKVINTVPHNVYTAANNGSTTIQFYSGGVAGATAYLVSPKIVAPDGSKKLRFTTNITASSTGNATIEVGMVSGTTAADMATFTSLGSPITLAIGSTTPQTITLDVPTSTSQYIAWRFVGAATHSAAYVDDVIYDVLGSLATSETKSNTSALSFAINADSELQFVGKSEVKSIKIYSTSGNLVTQGVVKNNRFNVSTLATGVYIFVSENNAGTVTKSKFIKK</sequence>
<dbReference type="EMBL" id="JWTA01000004">
    <property type="protein sequence ID" value="KIC64228.1"/>
    <property type="molecule type" value="Genomic_DNA"/>
</dbReference>
<evidence type="ECO:0000313" key="4">
    <source>
        <dbReference type="EMBL" id="KIC64228.1"/>
    </source>
</evidence>
<feature type="domain" description="Cleaved adhesin" evidence="3">
    <location>
        <begin position="208"/>
        <end position="340"/>
    </location>
</feature>